<dbReference type="Proteomes" id="UP000654075">
    <property type="component" value="Unassembled WGS sequence"/>
</dbReference>
<dbReference type="EMBL" id="CAJNNV010025123">
    <property type="protein sequence ID" value="CAE8612478.1"/>
    <property type="molecule type" value="Genomic_DNA"/>
</dbReference>
<feature type="transmembrane region" description="Helical" evidence="4">
    <location>
        <begin position="123"/>
        <end position="144"/>
    </location>
</feature>
<evidence type="ECO:0000256" key="3">
    <source>
        <dbReference type="SAM" id="MobiDB-lite"/>
    </source>
</evidence>
<dbReference type="AlphaFoldDB" id="A0A813FQ26"/>
<dbReference type="GO" id="GO:0043235">
    <property type="term" value="C:receptor complex"/>
    <property type="evidence" value="ECO:0007669"/>
    <property type="project" value="TreeGrafter"/>
</dbReference>
<dbReference type="PROSITE" id="PS50011">
    <property type="entry name" value="PROTEIN_KINASE_DOM"/>
    <property type="match status" value="1"/>
</dbReference>
<keyword evidence="2" id="KW-0067">ATP-binding</keyword>
<keyword evidence="2" id="KW-0547">Nucleotide-binding</keyword>
<dbReference type="OrthoDB" id="339325at2759"/>
<feature type="region of interest" description="Disordered" evidence="3">
    <location>
        <begin position="69"/>
        <end position="113"/>
    </location>
</feature>
<dbReference type="InterPro" id="IPR050122">
    <property type="entry name" value="RTK"/>
</dbReference>
<keyword evidence="7" id="KW-1185">Reference proteome</keyword>
<comment type="caution">
    <text evidence="6">The sequence shown here is derived from an EMBL/GenBank/DDBJ whole genome shotgun (WGS) entry which is preliminary data.</text>
</comment>
<dbReference type="Gene3D" id="3.30.200.20">
    <property type="entry name" value="Phosphorylase Kinase, domain 1"/>
    <property type="match status" value="1"/>
</dbReference>
<feature type="binding site" evidence="2">
    <location>
        <position position="259"/>
    </location>
    <ligand>
        <name>ATP</name>
        <dbReference type="ChEBI" id="CHEBI:30616"/>
    </ligand>
</feature>
<dbReference type="PROSITE" id="PS00107">
    <property type="entry name" value="PROTEIN_KINASE_ATP"/>
    <property type="match status" value="1"/>
</dbReference>
<gene>
    <name evidence="6" type="ORF">PGLA1383_LOCUS30277</name>
</gene>
<keyword evidence="4" id="KW-1133">Transmembrane helix</keyword>
<comment type="subcellular location">
    <subcellularLocation>
        <location evidence="1">Membrane</location>
        <topology evidence="1">Single-pass membrane protein</topology>
    </subcellularLocation>
</comment>
<dbReference type="InterPro" id="IPR000719">
    <property type="entry name" value="Prot_kinase_dom"/>
</dbReference>
<dbReference type="GO" id="GO:0007169">
    <property type="term" value="P:cell surface receptor protein tyrosine kinase signaling pathway"/>
    <property type="evidence" value="ECO:0007669"/>
    <property type="project" value="TreeGrafter"/>
</dbReference>
<evidence type="ECO:0000313" key="6">
    <source>
        <dbReference type="EMBL" id="CAE8612478.1"/>
    </source>
</evidence>
<evidence type="ECO:0000259" key="5">
    <source>
        <dbReference type="PROSITE" id="PS50011"/>
    </source>
</evidence>
<keyword evidence="4" id="KW-0812">Transmembrane</keyword>
<reference evidence="6" key="1">
    <citation type="submission" date="2021-02" db="EMBL/GenBank/DDBJ databases">
        <authorList>
            <person name="Dougan E. K."/>
            <person name="Rhodes N."/>
            <person name="Thang M."/>
            <person name="Chan C."/>
        </authorList>
    </citation>
    <scope>NUCLEOTIDE SEQUENCE</scope>
</reference>
<evidence type="ECO:0000256" key="1">
    <source>
        <dbReference type="ARBA" id="ARBA00004167"/>
    </source>
</evidence>
<dbReference type="PANTHER" id="PTHR24416">
    <property type="entry name" value="TYROSINE-PROTEIN KINASE RECEPTOR"/>
    <property type="match status" value="1"/>
</dbReference>
<evidence type="ECO:0000256" key="2">
    <source>
        <dbReference type="PROSITE-ProRule" id="PRU10141"/>
    </source>
</evidence>
<dbReference type="InterPro" id="IPR011009">
    <property type="entry name" value="Kinase-like_dom_sf"/>
</dbReference>
<sequence>MSKSTTIAATTTSTSAIPQNTATIITTTAAATTATAATSTTTTTTPTQLLTSAATTIITTTTATTTARAAAATTAARSNNNNSSSSDSNSNNNNNSTTTTTTKRAPTVTAATTTPSTATLSKALLSTAGSLLCCVSLCFGVWLWRRARAARNRQEAAAAADMPKTTGDAATDLWGPESSVSVYVVDASGLGVADPSVESCSEGAFQSSDMQHIMTIGIVEHWFIKPSDITPGPKSILGSGSFGIVVKGMLNHATEVAIKIPKTRFQSREESQLANEMRLFRHIRHSNIVLFHGATLMVINGGSPCLSLVLEWVDGGISASTCNNSEAMPCLRLMAMHLHTRSCWT</sequence>
<keyword evidence="4" id="KW-0472">Membrane</keyword>
<dbReference type="Pfam" id="PF07714">
    <property type="entry name" value="PK_Tyr_Ser-Thr"/>
    <property type="match status" value="1"/>
</dbReference>
<proteinExistence type="predicted"/>
<dbReference type="GO" id="GO:0004714">
    <property type="term" value="F:transmembrane receptor protein tyrosine kinase activity"/>
    <property type="evidence" value="ECO:0007669"/>
    <property type="project" value="TreeGrafter"/>
</dbReference>
<protein>
    <recommendedName>
        <fullName evidence="5">Protein kinase domain-containing protein</fullName>
    </recommendedName>
</protein>
<dbReference type="InterPro" id="IPR017441">
    <property type="entry name" value="Protein_kinase_ATP_BS"/>
</dbReference>
<accession>A0A813FQ26</accession>
<dbReference type="SUPFAM" id="SSF56112">
    <property type="entry name" value="Protein kinase-like (PK-like)"/>
    <property type="match status" value="1"/>
</dbReference>
<dbReference type="GO" id="GO:0005524">
    <property type="term" value="F:ATP binding"/>
    <property type="evidence" value="ECO:0007669"/>
    <property type="project" value="UniProtKB-UniRule"/>
</dbReference>
<dbReference type="PANTHER" id="PTHR24416:SF611">
    <property type="entry name" value="TYROSINE-PROTEIN KINASE TRANSMEMBRANE RECEPTOR ROR"/>
    <property type="match status" value="1"/>
</dbReference>
<organism evidence="6 7">
    <name type="scientific">Polarella glacialis</name>
    <name type="common">Dinoflagellate</name>
    <dbReference type="NCBI Taxonomy" id="89957"/>
    <lineage>
        <taxon>Eukaryota</taxon>
        <taxon>Sar</taxon>
        <taxon>Alveolata</taxon>
        <taxon>Dinophyceae</taxon>
        <taxon>Suessiales</taxon>
        <taxon>Suessiaceae</taxon>
        <taxon>Polarella</taxon>
    </lineage>
</organism>
<feature type="domain" description="Protein kinase" evidence="5">
    <location>
        <begin position="231"/>
        <end position="345"/>
    </location>
</feature>
<evidence type="ECO:0000256" key="4">
    <source>
        <dbReference type="SAM" id="Phobius"/>
    </source>
</evidence>
<dbReference type="InterPro" id="IPR001245">
    <property type="entry name" value="Ser-Thr/Tyr_kinase_cat_dom"/>
</dbReference>
<name>A0A813FQ26_POLGL</name>
<evidence type="ECO:0000313" key="7">
    <source>
        <dbReference type="Proteomes" id="UP000654075"/>
    </source>
</evidence>
<dbReference type="GO" id="GO:0005886">
    <property type="term" value="C:plasma membrane"/>
    <property type="evidence" value="ECO:0007669"/>
    <property type="project" value="TreeGrafter"/>
</dbReference>